<dbReference type="CDD" id="cd07389">
    <property type="entry name" value="MPP_PhoD"/>
    <property type="match status" value="1"/>
</dbReference>
<reference evidence="2 3" key="1">
    <citation type="submission" date="2016-10" db="EMBL/GenBank/DDBJ databases">
        <authorList>
            <person name="de Groot N.N."/>
        </authorList>
    </citation>
    <scope>NUCLEOTIDE SEQUENCE [LARGE SCALE GENOMIC DNA]</scope>
    <source>
        <strain evidence="2 3">DSM 19219</strain>
    </source>
</reference>
<dbReference type="InterPro" id="IPR029052">
    <property type="entry name" value="Metallo-depent_PP-like"/>
</dbReference>
<evidence type="ECO:0000313" key="3">
    <source>
        <dbReference type="Proteomes" id="UP000198500"/>
    </source>
</evidence>
<dbReference type="InterPro" id="IPR018946">
    <property type="entry name" value="PhoD-like_MPP"/>
</dbReference>
<dbReference type="Proteomes" id="UP000198500">
    <property type="component" value="Unassembled WGS sequence"/>
</dbReference>
<dbReference type="EMBL" id="FNNI01000007">
    <property type="protein sequence ID" value="SDX76857.1"/>
    <property type="molecule type" value="Genomic_DNA"/>
</dbReference>
<feature type="domain" description="PhoD-like phosphatase metallophosphatase" evidence="1">
    <location>
        <begin position="139"/>
        <end position="472"/>
    </location>
</feature>
<protein>
    <submittedName>
        <fullName evidence="2">Alkaline phosphatase D</fullName>
    </submittedName>
</protein>
<evidence type="ECO:0000313" key="2">
    <source>
        <dbReference type="EMBL" id="SDX76857.1"/>
    </source>
</evidence>
<dbReference type="InterPro" id="IPR038607">
    <property type="entry name" value="PhoD-like_sf"/>
</dbReference>
<name>A0A1H3EE06_9GAMM</name>
<organism evidence="2 3">
    <name type="scientific">Aidingimonas halophila</name>
    <dbReference type="NCBI Taxonomy" id="574349"/>
    <lineage>
        <taxon>Bacteria</taxon>
        <taxon>Pseudomonadati</taxon>
        <taxon>Pseudomonadota</taxon>
        <taxon>Gammaproteobacteria</taxon>
        <taxon>Oceanospirillales</taxon>
        <taxon>Halomonadaceae</taxon>
        <taxon>Aidingimonas</taxon>
    </lineage>
</organism>
<dbReference type="RefSeq" id="WP_175529850.1">
    <property type="nucleotide sequence ID" value="NZ_BMXH01000008.1"/>
</dbReference>
<sequence length="545" mass="63677">MSVLQDPDNYESMKPKLNSAAIVGHTTSSSVRLWVRTYKAGTWWLLLSERKLEEDNYNLSGKTPAAIKEEHDDVVALDHHQFRQDEGLTHCFTIEGLAPETRYYYYLIGSSDIDRRIELGGDHQHWFRTLPQKPIGLRFGFYSCHDPYSVKPSNEGAWENFREVLDDRRAHFVIGGGDQIYCDTNKASRIQDVWDWLKENKQALIERYSDDSGTLDEVGLVDYFVKLYRTYYRVYWHFENVRAVYRRFPQYMIWDDHEIVDGWGSLTRKEREEKLARMFRDDDPEKDYQLVMLMFRAASKVYWEYQHSHNPSTTLNLENLDDTQWDYSFEHGEFAFYALDLRGHHDCERDAYRLLGETQFKRFERWMTSRKMARKKAVFIISPVPVVHWNEMVANTLDVGSVKDDFMDEWGHETNHDERRKLLDLLLKTSDKHQLPIIILSGDVHCASAFRITHSTRYAKANLFNVTSSAISRSPAPSLATIAMQRSAGINGYDGEFEQLYTVAGKNNFALINADYWDGELTIGAHLYRCGPEGDDLHQKYIALV</sequence>
<evidence type="ECO:0000259" key="1">
    <source>
        <dbReference type="Pfam" id="PF09423"/>
    </source>
</evidence>
<dbReference type="PANTHER" id="PTHR37031:SF2">
    <property type="entry name" value="PHOD-LIKE PHOSPHATASE METALLOPHOSPHATASE DOMAIN-CONTAINING PROTEIN"/>
    <property type="match status" value="1"/>
</dbReference>
<proteinExistence type="predicted"/>
<dbReference type="PANTHER" id="PTHR37031">
    <property type="entry name" value="METALLOPHOSPHATASE BINDING DOMAIN PROTEIN"/>
    <property type="match status" value="1"/>
</dbReference>
<dbReference type="AlphaFoldDB" id="A0A1H3EE06"/>
<accession>A0A1H3EE06</accession>
<keyword evidence="3" id="KW-1185">Reference proteome</keyword>
<dbReference type="SUPFAM" id="SSF56300">
    <property type="entry name" value="Metallo-dependent phosphatases"/>
    <property type="match status" value="1"/>
</dbReference>
<dbReference type="Gene3D" id="3.60.21.70">
    <property type="entry name" value="PhoD-like phosphatase"/>
    <property type="match status" value="1"/>
</dbReference>
<dbReference type="Pfam" id="PF09423">
    <property type="entry name" value="PhoD"/>
    <property type="match status" value="1"/>
</dbReference>
<gene>
    <name evidence="2" type="ORF">SAMN05443545_10792</name>
</gene>
<dbReference type="STRING" id="574349.SAMN05443545_10792"/>